<keyword evidence="2" id="KW-1185">Reference proteome</keyword>
<dbReference type="Ensembl" id="ENSMMNT00015024053.1">
    <property type="protein sequence ID" value="ENSMMNP00015021883.1"/>
    <property type="gene ID" value="ENSMMNG00015016115.1"/>
</dbReference>
<proteinExistence type="predicted"/>
<evidence type="ECO:0000313" key="2">
    <source>
        <dbReference type="Proteomes" id="UP000694561"/>
    </source>
</evidence>
<dbReference type="GeneTree" id="ENSGT00980000199387"/>
<name>A0A8C6BU05_MONMO</name>
<protein>
    <submittedName>
        <fullName evidence="1">Uncharacterized protein</fullName>
    </submittedName>
</protein>
<organism evidence="1 2">
    <name type="scientific">Monodon monoceros</name>
    <name type="common">Narwhal</name>
    <name type="synonym">Ceratodon monodon</name>
    <dbReference type="NCBI Taxonomy" id="40151"/>
    <lineage>
        <taxon>Eukaryota</taxon>
        <taxon>Metazoa</taxon>
        <taxon>Chordata</taxon>
        <taxon>Craniata</taxon>
        <taxon>Vertebrata</taxon>
        <taxon>Euteleostomi</taxon>
        <taxon>Mammalia</taxon>
        <taxon>Eutheria</taxon>
        <taxon>Laurasiatheria</taxon>
        <taxon>Artiodactyla</taxon>
        <taxon>Whippomorpha</taxon>
        <taxon>Cetacea</taxon>
        <taxon>Odontoceti</taxon>
        <taxon>Monodontidae</taxon>
        <taxon>Monodon</taxon>
    </lineage>
</organism>
<reference evidence="1" key="1">
    <citation type="submission" date="2025-08" db="UniProtKB">
        <authorList>
            <consortium name="Ensembl"/>
        </authorList>
    </citation>
    <scope>IDENTIFICATION</scope>
</reference>
<accession>A0A8C6BU05</accession>
<evidence type="ECO:0000313" key="1">
    <source>
        <dbReference type="Ensembl" id="ENSMMNP00015021883.1"/>
    </source>
</evidence>
<dbReference type="AlphaFoldDB" id="A0A8C6BU05"/>
<dbReference type="Proteomes" id="UP000694561">
    <property type="component" value="Unplaced"/>
</dbReference>
<sequence length="122" mass="13096">PAIIFLKVGLSKVVEAIKMAIDVPDPLRQVLDSRQAVQQFVPASLASGFPCFCSCGFHGCTSLLGPLPHLSSFALQPVHSLLPPLSSHGQLNNKTEAEIDAAQALFSDQRTREAGTVHRSTY</sequence>
<reference evidence="1" key="2">
    <citation type="submission" date="2025-09" db="UniProtKB">
        <authorList>
            <consortium name="Ensembl"/>
        </authorList>
    </citation>
    <scope>IDENTIFICATION</scope>
</reference>